<proteinExistence type="predicted"/>
<dbReference type="Proteomes" id="UP000248214">
    <property type="component" value="Unassembled WGS sequence"/>
</dbReference>
<evidence type="ECO:0000313" key="3">
    <source>
        <dbReference type="EMBL" id="PYZ94881.1"/>
    </source>
</evidence>
<organism evidence="3 4">
    <name type="scientific">Salipaludibacillus keqinensis</name>
    <dbReference type="NCBI Taxonomy" id="2045207"/>
    <lineage>
        <taxon>Bacteria</taxon>
        <taxon>Bacillati</taxon>
        <taxon>Bacillota</taxon>
        <taxon>Bacilli</taxon>
        <taxon>Bacillales</taxon>
        <taxon>Bacillaceae</taxon>
    </lineage>
</organism>
<accession>A0A323TIX6</accession>
<dbReference type="InterPro" id="IPR003034">
    <property type="entry name" value="SAP_dom"/>
</dbReference>
<sequence>MKLQDIIPKMSKMYLSRTLDSFLKDVKMTDEEEMREVIIKNIEEFQNKDRVKRNLNFLEEKRDISLLNEMILMSLMENEGYLLKESELLKNVEELENQIITESKDEEYLKNTIPEDYYRIYSSVLATAWKKDETLNSHEVNILTVLRQELNLTKRDHYLIESHIGRFPQKGNKLHSHRQIENSLKNLQSRGLILRFKSDEVYYIIPSEIARILRYELGGELRNETYEQLLNDFSKVQLKHILNSLNINSSGTKETLIQRILKHNILPSIVLDTLANNDLKDFLRNLDGARVSGTKNEKISNIIDYYENLSSKVISDPTDNRSLYYDYIEDLAARNYKPLRVNKVIEKDLDTEKYFEEATRYIFETKLGLPLVEMPGSKHCDGKIKFNTKESLLWDNKSIEGTYSFPNDHFEQFLGYIRANDNRVTLFLIITSKISPESISQAQRLKAFTETDTDIALISAENLKFIAENWKGYSNKKDPKFSLQVFNLTGELTRNTIVDRMNWAIE</sequence>
<evidence type="ECO:0000313" key="4">
    <source>
        <dbReference type="Proteomes" id="UP000248214"/>
    </source>
</evidence>
<evidence type="ECO:0000256" key="1">
    <source>
        <dbReference type="SAM" id="Coils"/>
    </source>
</evidence>
<name>A0A323TIX6_9BACI</name>
<dbReference type="Pfam" id="PF02037">
    <property type="entry name" value="SAP"/>
    <property type="match status" value="1"/>
</dbReference>
<keyword evidence="4" id="KW-1185">Reference proteome</keyword>
<feature type="domain" description="SAP" evidence="2">
    <location>
        <begin position="230"/>
        <end position="264"/>
    </location>
</feature>
<keyword evidence="1" id="KW-0175">Coiled coil</keyword>
<reference evidence="3 4" key="1">
    <citation type="submission" date="2017-10" db="EMBL/GenBank/DDBJ databases">
        <title>Bacillus sp. nov., a halophilic bacterium isolated from a Keqin Lake.</title>
        <authorList>
            <person name="Wang H."/>
        </authorList>
    </citation>
    <scope>NUCLEOTIDE SEQUENCE [LARGE SCALE GENOMIC DNA]</scope>
    <source>
        <strain evidence="3 4">KQ-12</strain>
    </source>
</reference>
<feature type="coiled-coil region" evidence="1">
    <location>
        <begin position="28"/>
        <end position="105"/>
    </location>
</feature>
<gene>
    <name evidence="3" type="ORF">CR194_04980</name>
</gene>
<comment type="caution">
    <text evidence="3">The sequence shown here is derived from an EMBL/GenBank/DDBJ whole genome shotgun (WGS) entry which is preliminary data.</text>
</comment>
<dbReference type="RefSeq" id="WP_110608514.1">
    <property type="nucleotide sequence ID" value="NZ_PDOD01000001.1"/>
</dbReference>
<dbReference type="OrthoDB" id="232872at2"/>
<dbReference type="SMART" id="SM00513">
    <property type="entry name" value="SAP"/>
    <property type="match status" value="2"/>
</dbReference>
<evidence type="ECO:0000259" key="2">
    <source>
        <dbReference type="PROSITE" id="PS50800"/>
    </source>
</evidence>
<dbReference type="AlphaFoldDB" id="A0A323TIX6"/>
<dbReference type="PROSITE" id="PS50800">
    <property type="entry name" value="SAP"/>
    <property type="match status" value="1"/>
</dbReference>
<dbReference type="Gene3D" id="3.40.91.30">
    <property type="match status" value="1"/>
</dbReference>
<protein>
    <recommendedName>
        <fullName evidence="2">SAP domain-containing protein</fullName>
    </recommendedName>
</protein>
<dbReference type="EMBL" id="PDOD01000001">
    <property type="protein sequence ID" value="PYZ94881.1"/>
    <property type="molecule type" value="Genomic_DNA"/>
</dbReference>